<feature type="signal peptide" evidence="2">
    <location>
        <begin position="1"/>
        <end position="17"/>
    </location>
</feature>
<evidence type="ECO:0000313" key="5">
    <source>
        <dbReference type="Proteomes" id="UP000198583"/>
    </source>
</evidence>
<gene>
    <name evidence="4" type="ORF">SAMN04488564_111309</name>
</gene>
<keyword evidence="1 2" id="KW-0732">Signal</keyword>
<evidence type="ECO:0000256" key="2">
    <source>
        <dbReference type="SAM" id="SignalP"/>
    </source>
</evidence>
<evidence type="ECO:0000259" key="3">
    <source>
        <dbReference type="PROSITE" id="PS51178"/>
    </source>
</evidence>
<dbReference type="Pfam" id="PF13517">
    <property type="entry name" value="FG-GAP_3"/>
    <property type="match status" value="1"/>
</dbReference>
<dbReference type="AlphaFoldDB" id="A0A1I6FD11"/>
<evidence type="ECO:0000313" key="4">
    <source>
        <dbReference type="EMBL" id="SFR27869.1"/>
    </source>
</evidence>
<dbReference type="InterPro" id="IPR028994">
    <property type="entry name" value="Integrin_alpha_N"/>
</dbReference>
<dbReference type="Pfam" id="PF03793">
    <property type="entry name" value="PASTA"/>
    <property type="match status" value="1"/>
</dbReference>
<sequence length="480" mass="49667">MLAAAGAVIVMAVPAQAAPLPTARFVFADFGADQSWDVAKHPRVLADITGDGRADVVGFGDFGTMTAVATGDGGFGARGGVADFGFNQGWRIPIHERFVTDITGDGKADIVGVGNAGVFTSVSLGDGNFRPATFVLQAFGASTRPRLNDLIAADANNDGRTDLFMFTNGRVDVALARGDGTFAAPYLATTEFTTDRFDFNHFKVVNITGDARPEILSIRFLPGIAPLSTSPRVDGTYPLSRVSTNNGVNTSPFVIFDVADVTGDGRGDAVMPGQDTTTFVGTARGDGTFNTFTVAVNDFGYNNGAGYGTGTVPSASRADITADQRADLVGFNTFGVVSAVSLGNGTFAQSRHVVADFGFNRGWRTDRHPRLLADITGDGRADVVGFGNAGIYTAVSNGDGTFSGGPTITTVPDLTGDSKDEARSALQSAGLVLGTVTNDVDENCNNIDKVNGQNPGAGTQLLTGSTVNVTIGVLPPHPCP</sequence>
<dbReference type="EMBL" id="FOYL01000011">
    <property type="protein sequence ID" value="SFR27869.1"/>
    <property type="molecule type" value="Genomic_DNA"/>
</dbReference>
<feature type="domain" description="PASTA" evidence="3">
    <location>
        <begin position="405"/>
        <end position="473"/>
    </location>
</feature>
<name>A0A1I6FD11_9PSEU</name>
<dbReference type="STRING" id="84724.SAMN04488564_111309"/>
<dbReference type="SUPFAM" id="SSF69318">
    <property type="entry name" value="Integrin alpha N-terminal domain"/>
    <property type="match status" value="2"/>
</dbReference>
<dbReference type="CDD" id="cd06577">
    <property type="entry name" value="PASTA_pknB"/>
    <property type="match status" value="1"/>
</dbReference>
<dbReference type="PROSITE" id="PS51178">
    <property type="entry name" value="PASTA"/>
    <property type="match status" value="1"/>
</dbReference>
<dbReference type="PANTHER" id="PTHR44103:SF1">
    <property type="entry name" value="PROPROTEIN CONVERTASE P"/>
    <property type="match status" value="1"/>
</dbReference>
<dbReference type="InterPro" id="IPR013517">
    <property type="entry name" value="FG-GAP"/>
</dbReference>
<feature type="chain" id="PRO_5011659396" evidence="2">
    <location>
        <begin position="18"/>
        <end position="480"/>
    </location>
</feature>
<keyword evidence="5" id="KW-1185">Reference proteome</keyword>
<dbReference type="PANTHER" id="PTHR44103">
    <property type="entry name" value="PROPROTEIN CONVERTASE P"/>
    <property type="match status" value="1"/>
</dbReference>
<dbReference type="Proteomes" id="UP000198583">
    <property type="component" value="Unassembled WGS sequence"/>
</dbReference>
<dbReference type="SMART" id="SM00740">
    <property type="entry name" value="PASTA"/>
    <property type="match status" value="1"/>
</dbReference>
<proteinExistence type="predicted"/>
<protein>
    <submittedName>
        <fullName evidence="4">Repeat domain-containing protein</fullName>
    </submittedName>
</protein>
<dbReference type="InterPro" id="IPR005543">
    <property type="entry name" value="PASTA_dom"/>
</dbReference>
<dbReference type="Gene3D" id="3.30.10.20">
    <property type="match status" value="1"/>
</dbReference>
<reference evidence="5" key="1">
    <citation type="submission" date="2016-10" db="EMBL/GenBank/DDBJ databases">
        <authorList>
            <person name="Varghese N."/>
            <person name="Submissions S."/>
        </authorList>
    </citation>
    <scope>NUCLEOTIDE SEQUENCE [LARGE SCALE GENOMIC DNA]</scope>
    <source>
        <strain evidence="5">DSM 44232</strain>
    </source>
</reference>
<accession>A0A1I6FD11</accession>
<evidence type="ECO:0000256" key="1">
    <source>
        <dbReference type="ARBA" id="ARBA00022729"/>
    </source>
</evidence>
<organism evidence="4 5">
    <name type="scientific">Lentzea waywayandensis</name>
    <dbReference type="NCBI Taxonomy" id="84724"/>
    <lineage>
        <taxon>Bacteria</taxon>
        <taxon>Bacillati</taxon>
        <taxon>Actinomycetota</taxon>
        <taxon>Actinomycetes</taxon>
        <taxon>Pseudonocardiales</taxon>
        <taxon>Pseudonocardiaceae</taxon>
        <taxon>Lentzea</taxon>
    </lineage>
</organism>